<keyword evidence="8 10" id="KW-0819">tRNA processing</keyword>
<protein>
    <recommendedName>
        <fullName evidence="10">tRNA (uracil-O(2)-)-methyltransferase</fullName>
        <ecNumber evidence="10">2.1.1.211</ecNumber>
    </recommendedName>
</protein>
<dbReference type="GO" id="GO:0005737">
    <property type="term" value="C:cytoplasm"/>
    <property type="evidence" value="ECO:0007669"/>
    <property type="project" value="UniProtKB-SubCell"/>
</dbReference>
<reference evidence="11" key="1">
    <citation type="submission" date="2012-09" db="EMBL/GenBank/DDBJ databases">
        <authorList>
            <person name="Martin A.A."/>
        </authorList>
    </citation>
    <scope>NUCLEOTIDE SEQUENCE</scope>
</reference>
<dbReference type="Proteomes" id="UP000035642">
    <property type="component" value="Unassembled WGS sequence"/>
</dbReference>
<evidence type="ECO:0000256" key="10">
    <source>
        <dbReference type="RuleBase" id="RU368004"/>
    </source>
</evidence>
<comment type="function">
    <text evidence="1">Probable adenosyl-L-methionine (AdoMet)-dependent tRNA (uracil-O(2)-)-methyltransferase.</text>
</comment>
<evidence type="ECO:0000256" key="6">
    <source>
        <dbReference type="ARBA" id="ARBA00022679"/>
    </source>
</evidence>
<dbReference type="GO" id="GO:0141101">
    <property type="term" value="F:tRNA(Ser) (uridine(44)-2'-O-)-methyltransferase activity"/>
    <property type="evidence" value="ECO:0007669"/>
    <property type="project" value="UniProtKB-EC"/>
</dbReference>
<evidence type="ECO:0000256" key="1">
    <source>
        <dbReference type="ARBA" id="ARBA00002778"/>
    </source>
</evidence>
<keyword evidence="6 10" id="KW-0808">Transferase</keyword>
<comment type="function">
    <text evidence="10">Adenosyl-L-methionine (AdoMet)-dependent tRNA (uracil-O(2)-)-methyltransferase.</text>
</comment>
<dbReference type="Pfam" id="PF07757">
    <property type="entry name" value="AdoMet_MTase"/>
    <property type="match status" value="1"/>
</dbReference>
<evidence type="ECO:0000256" key="2">
    <source>
        <dbReference type="ARBA" id="ARBA00004496"/>
    </source>
</evidence>
<evidence type="ECO:0000256" key="8">
    <source>
        <dbReference type="ARBA" id="ARBA00022694"/>
    </source>
</evidence>
<reference evidence="12" key="2">
    <citation type="submission" date="2017-02" db="UniProtKB">
        <authorList>
            <consortium name="WormBaseParasite"/>
        </authorList>
    </citation>
    <scope>IDENTIFICATION</scope>
</reference>
<dbReference type="InterPro" id="IPR029063">
    <property type="entry name" value="SAM-dependent_MTases_sf"/>
</dbReference>
<proteinExistence type="inferred from homology"/>
<dbReference type="Gene3D" id="3.40.50.150">
    <property type="entry name" value="Vaccinia Virus protein VP39"/>
    <property type="match status" value="1"/>
</dbReference>
<sequence length="444" mass="51503">MLWQTICEDTATYEFPVCGRDYFDKLVLIWKSQCQSVNRRLFGTVKVDDHSEEYLKVVHKAIEPADPYAVKRFEVRKLVAKDITFSQLSYEVSFTEDDSCVVFVPVQLDCKSKKFPHIPFSYKLSFVQLSDCRMHLSVSVPTTVLNCECEWILSNMFPTMIKWLKFIDPRKVVRNSNSLLDIEKYIVHYNMMKEKYGRQLVKNWTEKTDPKKFVYEDCGIATYLLEFWRIRECTPRKFVDMGCGNGLLVHLLNKEGVNGIGIDIRSRKIWANQLNDTTLIEAVFDPAQKENPLLDGIDYLIGNHTDELTPWIPLVAARYVPVWGLLLKKIGLAFLVQKGEEEKQFMKRQCGGLQTFLRNQHQIFKVKTFYVQCSLPVSGSCRILRKVVVGGKACIRDWREEGALKSKKSKAASSRNRAALCWMEENHPDGCPMKDKCYFKHKKL</sequence>
<dbReference type="PANTHER" id="PTHR21210:SF0">
    <property type="entry name" value="TRNA (URACIL-O(2)-)-METHYLTRANSFERASE-RELATED"/>
    <property type="match status" value="1"/>
</dbReference>
<dbReference type="PANTHER" id="PTHR21210">
    <property type="entry name" value="TRNA (URACIL-O(2)-)-METHYLTRANSFERASE-RELATED"/>
    <property type="match status" value="1"/>
</dbReference>
<evidence type="ECO:0000256" key="5">
    <source>
        <dbReference type="ARBA" id="ARBA00022603"/>
    </source>
</evidence>
<organism evidence="11 12">
    <name type="scientific">Angiostrongylus cantonensis</name>
    <name type="common">Rat lungworm</name>
    <dbReference type="NCBI Taxonomy" id="6313"/>
    <lineage>
        <taxon>Eukaryota</taxon>
        <taxon>Metazoa</taxon>
        <taxon>Ecdysozoa</taxon>
        <taxon>Nematoda</taxon>
        <taxon>Chromadorea</taxon>
        <taxon>Rhabditida</taxon>
        <taxon>Rhabditina</taxon>
        <taxon>Rhabditomorpha</taxon>
        <taxon>Strongyloidea</taxon>
        <taxon>Metastrongylidae</taxon>
        <taxon>Angiostrongylus</taxon>
    </lineage>
</organism>
<accession>A0A0K0DIG9</accession>
<comment type="subcellular location">
    <subcellularLocation>
        <location evidence="2 10">Cytoplasm</location>
    </subcellularLocation>
</comment>
<dbReference type="STRING" id="6313.A0A0K0DIG9"/>
<evidence type="ECO:0000256" key="7">
    <source>
        <dbReference type="ARBA" id="ARBA00022691"/>
    </source>
</evidence>
<dbReference type="InterPro" id="IPR011671">
    <property type="entry name" value="tRNA_uracil_MeTrfase"/>
</dbReference>
<evidence type="ECO:0000256" key="4">
    <source>
        <dbReference type="ARBA" id="ARBA00022490"/>
    </source>
</evidence>
<dbReference type="WBParaSite" id="ACAC_0001108901-mRNA-1">
    <property type="protein sequence ID" value="ACAC_0001108901-mRNA-1"/>
    <property type="gene ID" value="ACAC_0001108901"/>
</dbReference>
<dbReference type="EC" id="2.1.1.211" evidence="10"/>
<keyword evidence="11" id="KW-1185">Reference proteome</keyword>
<evidence type="ECO:0000256" key="9">
    <source>
        <dbReference type="ARBA" id="ARBA00047957"/>
    </source>
</evidence>
<name>A0A0K0DIG9_ANGCA</name>
<keyword evidence="7 10" id="KW-0949">S-adenosyl-L-methionine</keyword>
<dbReference type="SUPFAM" id="SSF53335">
    <property type="entry name" value="S-adenosyl-L-methionine-dependent methyltransferases"/>
    <property type="match status" value="1"/>
</dbReference>
<evidence type="ECO:0000313" key="11">
    <source>
        <dbReference type="Proteomes" id="UP000035642"/>
    </source>
</evidence>
<keyword evidence="4 10" id="KW-0963">Cytoplasm</keyword>
<comment type="similarity">
    <text evidence="3 10">Belongs to the TRM44 family.</text>
</comment>
<dbReference type="GO" id="GO:0030488">
    <property type="term" value="P:tRNA methylation"/>
    <property type="evidence" value="ECO:0007669"/>
    <property type="project" value="UniProtKB-UniRule"/>
</dbReference>
<comment type="catalytic activity">
    <reaction evidence="9 10">
        <text>uridine(44) in tRNA(Ser) + S-adenosyl-L-methionine = 2'-O-methyluridine(44) in tRNA(Ser) + S-adenosyl-L-homocysteine + H(+)</text>
        <dbReference type="Rhea" id="RHEA:43100"/>
        <dbReference type="Rhea" id="RHEA-COMP:10339"/>
        <dbReference type="Rhea" id="RHEA-COMP:10340"/>
        <dbReference type="ChEBI" id="CHEBI:15378"/>
        <dbReference type="ChEBI" id="CHEBI:57856"/>
        <dbReference type="ChEBI" id="CHEBI:59789"/>
        <dbReference type="ChEBI" id="CHEBI:65315"/>
        <dbReference type="ChEBI" id="CHEBI:74478"/>
        <dbReference type="EC" id="2.1.1.211"/>
    </reaction>
</comment>
<dbReference type="AlphaFoldDB" id="A0A0K0DIG9"/>
<keyword evidence="5 10" id="KW-0489">Methyltransferase</keyword>
<evidence type="ECO:0000256" key="3">
    <source>
        <dbReference type="ARBA" id="ARBA00009056"/>
    </source>
</evidence>
<evidence type="ECO:0000313" key="12">
    <source>
        <dbReference type="WBParaSite" id="ACAC_0001108901-mRNA-1"/>
    </source>
</evidence>